<dbReference type="AlphaFoldDB" id="A0AAN8MAH0"/>
<feature type="coiled-coil region" evidence="2">
    <location>
        <begin position="748"/>
        <end position="810"/>
    </location>
</feature>
<reference evidence="4 5" key="1">
    <citation type="submission" date="2021-04" db="EMBL/GenBank/DDBJ databases">
        <authorList>
            <person name="De Guttry C."/>
            <person name="Zahm M."/>
            <person name="Klopp C."/>
            <person name="Cabau C."/>
            <person name="Louis A."/>
            <person name="Berthelot C."/>
            <person name="Parey E."/>
            <person name="Roest Crollius H."/>
            <person name="Montfort J."/>
            <person name="Robinson-Rechavi M."/>
            <person name="Bucao C."/>
            <person name="Bouchez O."/>
            <person name="Gislard M."/>
            <person name="Lluch J."/>
            <person name="Milhes M."/>
            <person name="Lampietro C."/>
            <person name="Lopez Roques C."/>
            <person name="Donnadieu C."/>
            <person name="Braasch I."/>
            <person name="Desvignes T."/>
            <person name="Postlethwait J."/>
            <person name="Bobe J."/>
            <person name="Wedekind C."/>
            <person name="Guiguen Y."/>
        </authorList>
    </citation>
    <scope>NUCLEOTIDE SEQUENCE [LARGE SCALE GENOMIC DNA]</scope>
    <source>
        <strain evidence="4">Cs_M1</strain>
        <tissue evidence="4">Blood</tissue>
    </source>
</reference>
<dbReference type="Pfam" id="PF10211">
    <property type="entry name" value="Ax_dynein_light"/>
    <property type="match status" value="1"/>
</dbReference>
<organism evidence="4 5">
    <name type="scientific">Coregonus suidteri</name>
    <dbReference type="NCBI Taxonomy" id="861788"/>
    <lineage>
        <taxon>Eukaryota</taxon>
        <taxon>Metazoa</taxon>
        <taxon>Chordata</taxon>
        <taxon>Craniata</taxon>
        <taxon>Vertebrata</taxon>
        <taxon>Euteleostomi</taxon>
        <taxon>Actinopterygii</taxon>
        <taxon>Neopterygii</taxon>
        <taxon>Teleostei</taxon>
        <taxon>Protacanthopterygii</taxon>
        <taxon>Salmoniformes</taxon>
        <taxon>Salmonidae</taxon>
        <taxon>Coregoninae</taxon>
        <taxon>Coregonus</taxon>
    </lineage>
</organism>
<dbReference type="EMBL" id="JAGTTL010000007">
    <property type="protein sequence ID" value="KAK6320575.1"/>
    <property type="molecule type" value="Genomic_DNA"/>
</dbReference>
<feature type="compositionally biased region" description="Low complexity" evidence="3">
    <location>
        <begin position="997"/>
        <end position="1028"/>
    </location>
</feature>
<dbReference type="PANTHER" id="PTHR23052:SF1">
    <property type="entry name" value="AXONEMAL DYNEIN LIGHT CHAIN DOMAIN-CONTAINING PROTEIN 1"/>
    <property type="match status" value="1"/>
</dbReference>
<gene>
    <name evidence="4" type="ORF">J4Q44_G00096820</name>
</gene>
<feature type="region of interest" description="Disordered" evidence="3">
    <location>
        <begin position="1"/>
        <end position="36"/>
    </location>
</feature>
<dbReference type="InterPro" id="IPR019347">
    <property type="entry name" value="Axonemal_dynein_light_chain"/>
</dbReference>
<evidence type="ECO:0000313" key="5">
    <source>
        <dbReference type="Proteomes" id="UP001356427"/>
    </source>
</evidence>
<evidence type="ECO:0000256" key="2">
    <source>
        <dbReference type="SAM" id="Coils"/>
    </source>
</evidence>
<evidence type="ECO:0008006" key="6">
    <source>
        <dbReference type="Google" id="ProtNLM"/>
    </source>
</evidence>
<evidence type="ECO:0000313" key="4">
    <source>
        <dbReference type="EMBL" id="KAK6320575.1"/>
    </source>
</evidence>
<dbReference type="GO" id="GO:0005737">
    <property type="term" value="C:cytoplasm"/>
    <property type="evidence" value="ECO:0007669"/>
    <property type="project" value="UniProtKB-ARBA"/>
</dbReference>
<keyword evidence="5" id="KW-1185">Reference proteome</keyword>
<accession>A0AAN8MAH0</accession>
<sequence>MSASIKSSPSPPVLPKPEGRRIKSSHSLVSPVEDHDRALKELPELKEKQVSVTDRSKMQLVPMQNDLIPDELLATLTSTICPHDRLGLPKLTKTPKDFKVHGIRHTDAVWHHPVGRKKYKYFLDQPTSLTGAGRDISFLCDSMASQRERIPLPPMADRGTTHTQGIQKDMSLIESLIPEEYHIVKNKGVQGLECYDDKFTVLLEDNERMLKVFPSMRPSGRLEAVQLMKVMDEMLDRAGVNQEDRGLTGLSQMQGLLELVRVEQNIYNIVFHELIRQVSVECAERGQLLAKLRQRYVALLDRIPRQLKGFHTETLAQRALDRRLTEEIICFRSAITKLNTELCKMREHDGYVSTQAERAQEELAKALEQSQKNSDIVGEYHDLYEMQRRRLEGQVARLTDERDLWSRVTYNLALKVIKLNNLQLASRLHVSEQTWTKTAEHFTVFLTSKDTEDLNHIMQLTEQWKEQLTSFVQSLREAEHGQCEGIRSIQADIVKWHTSIGTNIRSPDPKFEKVSEEQLYSDLKQWSNVLTIQCERYGGEDLLSCQETLNMLGQLQEAWEEVGRRLFRRHPAPDGEPPRGQEAMRELCLAVSELHKQLGTRINGESGIHKQLMCLVGVMEFWATRLKALVGRTERLPHCDWLKLEKALGSWMLLAEEALQHAHSTQPENERVKHKPHVQIEIDDVFNTLREFILTQANFFDCENRRLCEEVNSIHTALTRWMVDLLLQMVPDHCDDQEQDALPGLNSTAIMEVSLEQLEEDAKNLSKKLDFFSKYITRSCRAIVEEEIQRNMAQDDTENELSELNKLQRECGEWMESCQILLSDKKGSPVELRVTLNLVPRSVTELLPSAMPSMESLMNRPAVVPLEALDEEEEQNKKTPMELIEVIHIVEAEDPEEAGSIMKLIGHDGNIIEQTLGEDTIQLDGTEVMVARPYTPNGQRAFDALATVGVLQHELLGVEARVHRAEERALKAEEALQAALEKIQDLERQLQGRTSLEAKVSKQSVAASPKSKVSSPEPKPVSQKPEPSLKQTKPKKR</sequence>
<evidence type="ECO:0000256" key="3">
    <source>
        <dbReference type="SAM" id="MobiDB-lite"/>
    </source>
</evidence>
<proteinExistence type="predicted"/>
<feature type="region of interest" description="Disordered" evidence="3">
    <location>
        <begin position="994"/>
        <end position="1037"/>
    </location>
</feature>
<evidence type="ECO:0000256" key="1">
    <source>
        <dbReference type="ARBA" id="ARBA00023054"/>
    </source>
</evidence>
<dbReference type="Proteomes" id="UP001356427">
    <property type="component" value="Unassembled WGS sequence"/>
</dbReference>
<dbReference type="InterPro" id="IPR052845">
    <property type="entry name" value="Axonemal_dynein_LC_domain"/>
</dbReference>
<dbReference type="PANTHER" id="PTHR23052">
    <property type="entry name" value="AXONEMAL DYNEIN LIGHT CHAIN DOMAIN-CONTAINING PROTEIN 1"/>
    <property type="match status" value="1"/>
</dbReference>
<keyword evidence="1 2" id="KW-0175">Coiled coil</keyword>
<comment type="caution">
    <text evidence="4">The sequence shown here is derived from an EMBL/GenBank/DDBJ whole genome shotgun (WGS) entry which is preliminary data.</text>
</comment>
<feature type="coiled-coil region" evidence="2">
    <location>
        <begin position="353"/>
        <end position="401"/>
    </location>
</feature>
<name>A0AAN8MAH0_9TELE</name>
<protein>
    <recommendedName>
        <fullName evidence="6">Axonemal dynein light chain domain containing 1</fullName>
    </recommendedName>
</protein>